<evidence type="ECO:0000256" key="1">
    <source>
        <dbReference type="SAM" id="MobiDB-lite"/>
    </source>
</evidence>
<keyword evidence="3" id="KW-1185">Reference proteome</keyword>
<dbReference type="HOGENOM" id="CLU_1752645_0_0_1"/>
<feature type="region of interest" description="Disordered" evidence="1">
    <location>
        <begin position="1"/>
        <end position="24"/>
    </location>
</feature>
<feature type="region of interest" description="Disordered" evidence="1">
    <location>
        <begin position="44"/>
        <end position="149"/>
    </location>
</feature>
<organism evidence="2">
    <name type="scientific">Oryza nivara</name>
    <name type="common">Indian wild rice</name>
    <name type="synonym">Oryza sativa f. spontanea</name>
    <dbReference type="NCBI Taxonomy" id="4536"/>
    <lineage>
        <taxon>Eukaryota</taxon>
        <taxon>Viridiplantae</taxon>
        <taxon>Streptophyta</taxon>
        <taxon>Embryophyta</taxon>
        <taxon>Tracheophyta</taxon>
        <taxon>Spermatophyta</taxon>
        <taxon>Magnoliopsida</taxon>
        <taxon>Liliopsida</taxon>
        <taxon>Poales</taxon>
        <taxon>Poaceae</taxon>
        <taxon>BOP clade</taxon>
        <taxon>Oryzoideae</taxon>
        <taxon>Oryzeae</taxon>
        <taxon>Oryzinae</taxon>
        <taxon>Oryza</taxon>
    </lineage>
</organism>
<name>A0A0E0ITE0_ORYNI</name>
<feature type="compositionally biased region" description="Gly residues" evidence="1">
    <location>
        <begin position="116"/>
        <end position="133"/>
    </location>
</feature>
<accession>A0A0E0ITE0</accession>
<feature type="compositionally biased region" description="Basic and acidic residues" evidence="1">
    <location>
        <begin position="57"/>
        <end position="66"/>
    </location>
</feature>
<feature type="compositionally biased region" description="Basic and acidic residues" evidence="1">
    <location>
        <begin position="96"/>
        <end position="115"/>
    </location>
</feature>
<dbReference type="AlphaFoldDB" id="A0A0E0ITE0"/>
<reference evidence="2" key="2">
    <citation type="submission" date="2018-04" db="EMBL/GenBank/DDBJ databases">
        <title>OnivRS2 (Oryza nivara Reference Sequence Version 2).</title>
        <authorList>
            <person name="Zhang J."/>
            <person name="Kudrna D."/>
            <person name="Lee S."/>
            <person name="Talag J."/>
            <person name="Rajasekar S."/>
            <person name="Welchert J."/>
            <person name="Hsing Y.-I."/>
            <person name="Wing R.A."/>
        </authorList>
    </citation>
    <scope>NUCLEOTIDE SEQUENCE [LARGE SCALE GENOMIC DNA]</scope>
</reference>
<feature type="compositionally biased region" description="Low complexity" evidence="1">
    <location>
        <begin position="46"/>
        <end position="55"/>
    </location>
</feature>
<dbReference type="EnsemblPlants" id="ONIVA10G12980.1">
    <property type="protein sequence ID" value="ONIVA10G12980.1"/>
    <property type="gene ID" value="ONIVA10G12980"/>
</dbReference>
<reference evidence="2" key="1">
    <citation type="submission" date="2015-04" db="UniProtKB">
        <authorList>
            <consortium name="EnsemblPlants"/>
        </authorList>
    </citation>
    <scope>IDENTIFICATION</scope>
    <source>
        <strain evidence="2">SL10</strain>
    </source>
</reference>
<dbReference type="Gramene" id="ONIVA10G12980.1">
    <property type="protein sequence ID" value="ONIVA10G12980.1"/>
    <property type="gene ID" value="ONIVA10G12980"/>
</dbReference>
<dbReference type="Proteomes" id="UP000006591">
    <property type="component" value="Chromosome 10"/>
</dbReference>
<proteinExistence type="predicted"/>
<evidence type="ECO:0000313" key="3">
    <source>
        <dbReference type="Proteomes" id="UP000006591"/>
    </source>
</evidence>
<protein>
    <submittedName>
        <fullName evidence="2">Uncharacterized protein</fullName>
    </submittedName>
</protein>
<sequence length="149" mass="15436">MENLPPHSNHAHHRSAPLTGNLHRCHHPRSTGAIGACLADCHRARSLPPSASPPLRRSPEPGETHRAAPSLGRGLRRNPCRQPSGPAPSGDLLQRWQEKVEKGEKEKGNGEREEVGGGAAAGGGCGAGAGEVGNEGKSAGSLFSSWVAS</sequence>
<evidence type="ECO:0000313" key="2">
    <source>
        <dbReference type="EnsemblPlants" id="ONIVA10G12980.1"/>
    </source>
</evidence>